<dbReference type="AlphaFoldDB" id="A0AAV9V452"/>
<dbReference type="PANTHER" id="PTHR31811">
    <property type="entry name" value="TRNA A64-2'-O-RIBOSYLPHOSPHATE TRANSFERASE"/>
    <property type="match status" value="1"/>
</dbReference>
<feature type="region of interest" description="Disordered" evidence="1">
    <location>
        <begin position="1"/>
        <end position="38"/>
    </location>
</feature>
<evidence type="ECO:0000259" key="2">
    <source>
        <dbReference type="Pfam" id="PF04179"/>
    </source>
</evidence>
<evidence type="ECO:0008006" key="6">
    <source>
        <dbReference type="Google" id="ProtNLM"/>
    </source>
</evidence>
<organism evidence="4 5">
    <name type="scientific">Orbilia brochopaga</name>
    <dbReference type="NCBI Taxonomy" id="3140254"/>
    <lineage>
        <taxon>Eukaryota</taxon>
        <taxon>Fungi</taxon>
        <taxon>Dikarya</taxon>
        <taxon>Ascomycota</taxon>
        <taxon>Pezizomycotina</taxon>
        <taxon>Orbiliomycetes</taxon>
        <taxon>Orbiliales</taxon>
        <taxon>Orbiliaceae</taxon>
        <taxon>Orbilia</taxon>
    </lineage>
</organism>
<dbReference type="GO" id="GO:0043399">
    <property type="term" value="F:tRNA adenosine(64)-2'-O-ribosylphosphate transferase activity"/>
    <property type="evidence" value="ECO:0007669"/>
    <property type="project" value="InterPro"/>
</dbReference>
<dbReference type="PIRSF" id="PIRSF007747">
    <property type="entry name" value="Ribosyl_Ptfrase"/>
    <property type="match status" value="1"/>
</dbReference>
<accession>A0AAV9V452</accession>
<dbReference type="EMBL" id="JAVHNQ010000003">
    <property type="protein sequence ID" value="KAK6353514.1"/>
    <property type="molecule type" value="Genomic_DNA"/>
</dbReference>
<dbReference type="Pfam" id="PF04179">
    <property type="entry name" value="Init_tRNA_PT"/>
    <property type="match status" value="1"/>
</dbReference>
<dbReference type="PANTHER" id="PTHR31811:SF0">
    <property type="entry name" value="TRNA A64-2'-O-RIBOSYLPHOSPHATE TRANSFERASE"/>
    <property type="match status" value="1"/>
</dbReference>
<feature type="compositionally biased region" description="Acidic residues" evidence="1">
    <location>
        <begin position="10"/>
        <end position="20"/>
    </location>
</feature>
<keyword evidence="5" id="KW-1185">Reference proteome</keyword>
<evidence type="ECO:0000259" key="3">
    <source>
        <dbReference type="Pfam" id="PF17184"/>
    </source>
</evidence>
<sequence>MSFFRRPTDESSEDESDEDTLSASSGDDRTSYDGPTLLNVTKTSNAHEEELEAEEPPEDSSDLFYTPSINTIANNIRKSDRLSISNRLHSINADSQFVQSFADALDLPLVANERCGSWYVPSDRKAGSCYFKSTDGHFGCWSFSLRRLNLSLLELIGRRGGCIIVDSTRRGKSLPDALSKTVPIWCAVMNAVLFPGRQKVDVEVPASSVSESENAQIAALLDGFIHQLLEMKLDVARLAGALKKPMKPVWITRDTDADDVEYTGEDFYPVYLLSASRYLREELQPRGASDGGQGFVYIQGAGDDHEGWARGLLPAMYWSHREQLLQTPEAELPDVIDGIVKMHADARSAGVQAYEDLSVLRKLHGKLAICDQTTYDTLLEAQTSIAGAVLCVDANSLADRPSTEPPVYRAAISSNKAGSKLLRAELNDIAAFAENVLASHQPHPLVIACQTGNDMSVGIALALSCRLFDDQGRLDLTRSRNQRIDKPLVRQRLGWILEERMHANPSRATLQAVNLFLMGWDAQAV</sequence>
<dbReference type="GO" id="GO:0019988">
    <property type="term" value="P:charged-tRNA amino acid modification"/>
    <property type="evidence" value="ECO:0007669"/>
    <property type="project" value="InterPro"/>
</dbReference>
<feature type="domain" description="Rit1 N-terminal" evidence="3">
    <location>
        <begin position="79"/>
        <end position="340"/>
    </location>
</feature>
<reference evidence="4 5" key="1">
    <citation type="submission" date="2019-10" db="EMBL/GenBank/DDBJ databases">
        <authorList>
            <person name="Palmer J.M."/>
        </authorList>
    </citation>
    <scope>NUCLEOTIDE SEQUENCE [LARGE SCALE GENOMIC DNA]</scope>
    <source>
        <strain evidence="4 5">TWF696</strain>
    </source>
</reference>
<comment type="caution">
    <text evidence="4">The sequence shown here is derived from an EMBL/GenBank/DDBJ whole genome shotgun (WGS) entry which is preliminary data.</text>
</comment>
<dbReference type="InterPro" id="IPR007306">
    <property type="entry name" value="Rit1"/>
</dbReference>
<dbReference type="Proteomes" id="UP001375240">
    <property type="component" value="Unassembled WGS sequence"/>
</dbReference>
<protein>
    <recommendedName>
        <fullName evidence="6">Initiator tRNA phosphoribosyl transferase</fullName>
    </recommendedName>
</protein>
<dbReference type="Pfam" id="PF17184">
    <property type="entry name" value="Rit1_C"/>
    <property type="match status" value="1"/>
</dbReference>
<evidence type="ECO:0000313" key="4">
    <source>
        <dbReference type="EMBL" id="KAK6353514.1"/>
    </source>
</evidence>
<dbReference type="InterPro" id="IPR033421">
    <property type="entry name" value="Rit1_DUSP-like"/>
</dbReference>
<gene>
    <name evidence="4" type="ORF">TWF696_005477</name>
</gene>
<feature type="domain" description="Rit1 DUSP-like" evidence="2">
    <location>
        <begin position="408"/>
        <end position="517"/>
    </location>
</feature>
<name>A0AAV9V452_9PEZI</name>
<evidence type="ECO:0000313" key="5">
    <source>
        <dbReference type="Proteomes" id="UP001375240"/>
    </source>
</evidence>
<dbReference type="GO" id="GO:0005737">
    <property type="term" value="C:cytoplasm"/>
    <property type="evidence" value="ECO:0007669"/>
    <property type="project" value="TreeGrafter"/>
</dbReference>
<proteinExistence type="predicted"/>
<dbReference type="InterPro" id="IPR033449">
    <property type="entry name" value="Rit1_N"/>
</dbReference>
<evidence type="ECO:0000256" key="1">
    <source>
        <dbReference type="SAM" id="MobiDB-lite"/>
    </source>
</evidence>